<evidence type="ECO:0000313" key="1">
    <source>
        <dbReference type="EMBL" id="CAD8072754.1"/>
    </source>
</evidence>
<sequence length="140" mass="16022">MMLQMVLISQLPAIHQKMQPIKSVLIFKVKYDVIGACTIYDGTTDPEQGQETSREETKCKGWKDADETECSSNIDGCITTKQNFINRLLVNQILYHEIQQVFLKNKHGVQELLIQIIINANGMVLNMLKENVNSQLLYCF</sequence>
<comment type="caution">
    <text evidence="1">The sequence shown here is derived from an EMBL/GenBank/DDBJ whole genome shotgun (WGS) entry which is preliminary data.</text>
</comment>
<gene>
    <name evidence="1" type="ORF">PPRIM_AZ9-3.1.T0500007</name>
</gene>
<dbReference type="AlphaFoldDB" id="A0A8S1MBW9"/>
<proteinExistence type="predicted"/>
<name>A0A8S1MBW9_PARPR</name>
<dbReference type="EMBL" id="CAJJDM010000050">
    <property type="protein sequence ID" value="CAD8072754.1"/>
    <property type="molecule type" value="Genomic_DNA"/>
</dbReference>
<accession>A0A8S1MBW9</accession>
<evidence type="ECO:0000313" key="2">
    <source>
        <dbReference type="Proteomes" id="UP000688137"/>
    </source>
</evidence>
<dbReference type="Proteomes" id="UP000688137">
    <property type="component" value="Unassembled WGS sequence"/>
</dbReference>
<organism evidence="1 2">
    <name type="scientific">Paramecium primaurelia</name>
    <dbReference type="NCBI Taxonomy" id="5886"/>
    <lineage>
        <taxon>Eukaryota</taxon>
        <taxon>Sar</taxon>
        <taxon>Alveolata</taxon>
        <taxon>Ciliophora</taxon>
        <taxon>Intramacronucleata</taxon>
        <taxon>Oligohymenophorea</taxon>
        <taxon>Peniculida</taxon>
        <taxon>Parameciidae</taxon>
        <taxon>Paramecium</taxon>
    </lineage>
</organism>
<keyword evidence="2" id="KW-1185">Reference proteome</keyword>
<protein>
    <submittedName>
        <fullName evidence="1">Uncharacterized protein</fullName>
    </submittedName>
</protein>
<reference evidence="1" key="1">
    <citation type="submission" date="2021-01" db="EMBL/GenBank/DDBJ databases">
        <authorList>
            <consortium name="Genoscope - CEA"/>
            <person name="William W."/>
        </authorList>
    </citation>
    <scope>NUCLEOTIDE SEQUENCE</scope>
</reference>